<keyword evidence="1" id="KW-0472">Membrane</keyword>
<protein>
    <submittedName>
        <fullName evidence="2">Uncharacterized protein</fullName>
    </submittedName>
</protein>
<dbReference type="Proteomes" id="UP000433101">
    <property type="component" value="Unassembled WGS sequence"/>
</dbReference>
<organism evidence="2 3">
    <name type="scientific">Stappia sediminis</name>
    <dbReference type="NCBI Taxonomy" id="2692190"/>
    <lineage>
        <taxon>Bacteria</taxon>
        <taxon>Pseudomonadati</taxon>
        <taxon>Pseudomonadota</taxon>
        <taxon>Alphaproteobacteria</taxon>
        <taxon>Hyphomicrobiales</taxon>
        <taxon>Stappiaceae</taxon>
        <taxon>Stappia</taxon>
    </lineage>
</organism>
<keyword evidence="1" id="KW-1133">Transmembrane helix</keyword>
<accession>A0A7X3LQU8</accession>
<keyword evidence="1" id="KW-0812">Transmembrane</keyword>
<proteinExistence type="predicted"/>
<evidence type="ECO:0000313" key="2">
    <source>
        <dbReference type="EMBL" id="MXN63408.1"/>
    </source>
</evidence>
<sequence length="87" mass="9395">MVEKRSRSTLQRVSAILRYSAFALAAALPPALLASSARAGPLSLGEDWAIGVISIAFSAMLTLSAVLARHLTKNLRTAARRSQDRFR</sequence>
<dbReference type="RefSeq" id="WP_208999713.1">
    <property type="nucleotide sequence ID" value="NZ_WUMV01000001.1"/>
</dbReference>
<dbReference type="EMBL" id="WUMV01000001">
    <property type="protein sequence ID" value="MXN63408.1"/>
    <property type="molecule type" value="Genomic_DNA"/>
</dbReference>
<reference evidence="2 3" key="1">
    <citation type="submission" date="2019-12" db="EMBL/GenBank/DDBJ databases">
        <authorList>
            <person name="Li M."/>
        </authorList>
    </citation>
    <scope>NUCLEOTIDE SEQUENCE [LARGE SCALE GENOMIC DNA]</scope>
    <source>
        <strain evidence="2 3">GBMRC 2046</strain>
    </source>
</reference>
<evidence type="ECO:0000256" key="1">
    <source>
        <dbReference type="SAM" id="Phobius"/>
    </source>
</evidence>
<feature type="transmembrane region" description="Helical" evidence="1">
    <location>
        <begin position="49"/>
        <end position="71"/>
    </location>
</feature>
<keyword evidence="3" id="KW-1185">Reference proteome</keyword>
<dbReference type="AlphaFoldDB" id="A0A7X3LQU8"/>
<evidence type="ECO:0000313" key="3">
    <source>
        <dbReference type="Proteomes" id="UP000433101"/>
    </source>
</evidence>
<gene>
    <name evidence="2" type="ORF">GR183_00695</name>
</gene>
<comment type="caution">
    <text evidence="2">The sequence shown here is derived from an EMBL/GenBank/DDBJ whole genome shotgun (WGS) entry which is preliminary data.</text>
</comment>
<name>A0A7X3LQU8_9HYPH</name>